<reference evidence="6" key="3">
    <citation type="submission" date="2025-05" db="UniProtKB">
        <authorList>
            <consortium name="Ensembl"/>
        </authorList>
    </citation>
    <scope>IDENTIFICATION</scope>
</reference>
<dbReference type="GO" id="GO:0005737">
    <property type="term" value="C:cytoplasm"/>
    <property type="evidence" value="ECO:0007669"/>
    <property type="project" value="TreeGrafter"/>
</dbReference>
<dbReference type="PANTHER" id="PTHR48051">
    <property type="match status" value="1"/>
</dbReference>
<name>Q4SXV8_TETNG</name>
<dbReference type="KEGG" id="tng:GSTEN00010655G001"/>
<dbReference type="Proteomes" id="UP000007303">
    <property type="component" value="Unassembled WGS sequence"/>
</dbReference>
<feature type="compositionally biased region" description="Basic residues" evidence="3">
    <location>
        <begin position="8"/>
        <end position="20"/>
    </location>
</feature>
<dbReference type="EMBL" id="CAAE01012321">
    <property type="protein sequence ID" value="CAF94524.1"/>
    <property type="molecule type" value="Genomic_DNA"/>
</dbReference>
<dbReference type="Pfam" id="PF23598">
    <property type="entry name" value="LRR_14"/>
    <property type="match status" value="1"/>
</dbReference>
<feature type="domain" description="Disease resistance R13L4/SHOC-2-like LRR" evidence="4">
    <location>
        <begin position="47"/>
        <end position="173"/>
    </location>
</feature>
<dbReference type="PANTHER" id="PTHR48051:SF42">
    <property type="entry name" value="LEUCINE-RICH REPEAT-CONTAINING PROTEIN 18-LIKE"/>
    <property type="match status" value="1"/>
</dbReference>
<dbReference type="SMART" id="SM00369">
    <property type="entry name" value="LRR_TYP"/>
    <property type="match status" value="4"/>
</dbReference>
<dbReference type="OMA" id="CLFKLTN"/>
<dbReference type="Ensembl" id="ENSTNIT00000008700.1">
    <property type="protein sequence ID" value="ENSTNIP00000008532.1"/>
    <property type="gene ID" value="ENSTNIG00000005810.1"/>
</dbReference>
<reference evidence="5" key="2">
    <citation type="submission" date="2004-02" db="EMBL/GenBank/DDBJ databases">
        <authorList>
            <consortium name="Genoscope"/>
            <consortium name="Whitehead Institute Centre for Genome Research"/>
        </authorList>
    </citation>
    <scope>NUCLEOTIDE SEQUENCE</scope>
</reference>
<feature type="region of interest" description="Disordered" evidence="3">
    <location>
        <begin position="1"/>
        <end position="20"/>
    </location>
</feature>
<dbReference type="Gene3D" id="3.80.10.10">
    <property type="entry name" value="Ribonuclease Inhibitor"/>
    <property type="match status" value="1"/>
</dbReference>
<keyword evidence="7" id="KW-1185">Reference proteome</keyword>
<dbReference type="InterPro" id="IPR050216">
    <property type="entry name" value="LRR_domain-containing"/>
</dbReference>
<dbReference type="SUPFAM" id="SSF52058">
    <property type="entry name" value="L domain-like"/>
    <property type="match status" value="1"/>
</dbReference>
<dbReference type="PROSITE" id="PS51450">
    <property type="entry name" value="LRR"/>
    <property type="match status" value="2"/>
</dbReference>
<evidence type="ECO:0000313" key="5">
    <source>
        <dbReference type="EMBL" id="CAF94524.1"/>
    </source>
</evidence>
<dbReference type="InterPro" id="IPR032675">
    <property type="entry name" value="LRR_dom_sf"/>
</dbReference>
<feature type="region of interest" description="Disordered" evidence="3">
    <location>
        <begin position="234"/>
        <end position="256"/>
    </location>
</feature>
<organism evidence="5">
    <name type="scientific">Tetraodon nigroviridis</name>
    <name type="common">Spotted green pufferfish</name>
    <name type="synonym">Chelonodon nigroviridis</name>
    <dbReference type="NCBI Taxonomy" id="99883"/>
    <lineage>
        <taxon>Eukaryota</taxon>
        <taxon>Metazoa</taxon>
        <taxon>Chordata</taxon>
        <taxon>Craniata</taxon>
        <taxon>Vertebrata</taxon>
        <taxon>Euteleostomi</taxon>
        <taxon>Actinopterygii</taxon>
        <taxon>Neopterygii</taxon>
        <taxon>Teleostei</taxon>
        <taxon>Neoteleostei</taxon>
        <taxon>Acanthomorphata</taxon>
        <taxon>Eupercaria</taxon>
        <taxon>Tetraodontiformes</taxon>
        <taxon>Tetradontoidea</taxon>
        <taxon>Tetraodontidae</taxon>
        <taxon>Tetraodon</taxon>
    </lineage>
</organism>
<protein>
    <submittedName>
        <fullName evidence="5">(spotted green pufferfish) hypothetical protein</fullName>
    </submittedName>
    <submittedName>
        <fullName evidence="6">Leucine rich repeat containing 18</fullName>
    </submittedName>
</protein>
<dbReference type="STRING" id="99883.ENSTNIP00000008532"/>
<evidence type="ECO:0000313" key="6">
    <source>
        <dbReference type="Ensembl" id="ENSTNIP00000008532.1"/>
    </source>
</evidence>
<dbReference type="OrthoDB" id="676979at2759"/>
<evidence type="ECO:0000256" key="3">
    <source>
        <dbReference type="SAM" id="MobiDB-lite"/>
    </source>
</evidence>
<evidence type="ECO:0000256" key="1">
    <source>
        <dbReference type="ARBA" id="ARBA00022614"/>
    </source>
</evidence>
<accession>Q4SXV8</accession>
<dbReference type="InterPro" id="IPR055414">
    <property type="entry name" value="LRR_R13L4/SHOC2-like"/>
</dbReference>
<dbReference type="HOGENOM" id="CLU_000288_18_15_1"/>
<reference evidence="5 7" key="1">
    <citation type="journal article" date="2004" name="Nature">
        <title>Genome duplication in the teleost fish Tetraodon nigroviridis reveals the early vertebrate proto-karyotype.</title>
        <authorList>
            <person name="Jaillon O."/>
            <person name="Aury J.-M."/>
            <person name="Brunet F."/>
            <person name="Petit J.-L."/>
            <person name="Stange-Thomann N."/>
            <person name="Mauceli E."/>
            <person name="Bouneau L."/>
            <person name="Fischer C."/>
            <person name="Ozouf-Costaz C."/>
            <person name="Bernot A."/>
            <person name="Nicaud S."/>
            <person name="Jaffe D."/>
            <person name="Fisher S."/>
            <person name="Lutfalla G."/>
            <person name="Dossat C."/>
            <person name="Segurens B."/>
            <person name="Dasilva C."/>
            <person name="Salanoubat M."/>
            <person name="Levy M."/>
            <person name="Boudet N."/>
            <person name="Castellano S."/>
            <person name="Anthouard V."/>
            <person name="Jubin C."/>
            <person name="Castelli V."/>
            <person name="Katinka M."/>
            <person name="Vacherie B."/>
            <person name="Biemont C."/>
            <person name="Skalli Z."/>
            <person name="Cattolico L."/>
            <person name="Poulain J."/>
            <person name="De Berardinis V."/>
            <person name="Cruaud C."/>
            <person name="Duprat S."/>
            <person name="Brottier P."/>
            <person name="Coutanceau J.-P."/>
            <person name="Gouzy J."/>
            <person name="Parra G."/>
            <person name="Lardier G."/>
            <person name="Chapple C."/>
            <person name="McKernan K.J."/>
            <person name="McEwan P."/>
            <person name="Bosak S."/>
            <person name="Kellis M."/>
            <person name="Volff J.-N."/>
            <person name="Guigo R."/>
            <person name="Zody M.C."/>
            <person name="Mesirov J."/>
            <person name="Lindblad-Toh K."/>
            <person name="Birren B."/>
            <person name="Nusbaum C."/>
            <person name="Kahn D."/>
            <person name="Robinson-Rechavi M."/>
            <person name="Laudet V."/>
            <person name="Schachter V."/>
            <person name="Quetier F."/>
            <person name="Saurin W."/>
            <person name="Scarpelli C."/>
            <person name="Wincker P."/>
            <person name="Lander E.S."/>
            <person name="Weissenbach J."/>
            <person name="Roest Crollius H."/>
        </authorList>
    </citation>
    <scope>NUCLEOTIDE SEQUENCE [LARGE SCALE GENOMIC DNA]</scope>
</reference>
<sequence>MGNGGAMPRRKNVSLKTAKKAVRTTPDGRCRLDLRNKGISTFPSWLFKLTNVTELDLSCNQLKKLPDNIGSLSSLRWLDLHSNKLESVPDSIGNLVRLTHLNLCNNRLTSASLPSTMGFLTGLKCLNLGMNQLDSLPPALVALDGLNELGLFDNKLVVLPDFSKVFHNLTKLNLKGNPLLCAQEDGEKMKEKSASAEDVCLVHESDLCETCAELSRDRETETVEQKKVKSFPGLMVPNSAAKHSQDQWRRKTKISK</sequence>
<evidence type="ECO:0000313" key="7">
    <source>
        <dbReference type="Proteomes" id="UP000007303"/>
    </source>
</evidence>
<dbReference type="GeneTree" id="ENSGT00940000156026"/>
<dbReference type="SMART" id="SM00364">
    <property type="entry name" value="LRR_BAC"/>
    <property type="match status" value="4"/>
</dbReference>
<proteinExistence type="predicted"/>
<dbReference type="AlphaFoldDB" id="Q4SXV8"/>
<gene>
    <name evidence="5" type="ORF">GSTENG00010655001</name>
</gene>
<keyword evidence="2" id="KW-0677">Repeat</keyword>
<evidence type="ECO:0000259" key="4">
    <source>
        <dbReference type="Pfam" id="PF23598"/>
    </source>
</evidence>
<keyword evidence="1" id="KW-0433">Leucine-rich repeat</keyword>
<dbReference type="InterPro" id="IPR001611">
    <property type="entry name" value="Leu-rich_rpt"/>
</dbReference>
<dbReference type="InterPro" id="IPR003591">
    <property type="entry name" value="Leu-rich_rpt_typical-subtyp"/>
</dbReference>
<evidence type="ECO:0000256" key="2">
    <source>
        <dbReference type="ARBA" id="ARBA00022737"/>
    </source>
</evidence>